<feature type="domain" description="Alanine racemase N-terminal" evidence="1">
    <location>
        <begin position="60"/>
        <end position="254"/>
    </location>
</feature>
<evidence type="ECO:0000313" key="2">
    <source>
        <dbReference type="EMBL" id="CAD9132671.1"/>
    </source>
</evidence>
<proteinExistence type="predicted"/>
<sequence length="469" mass="50174">MTVPMAAVVAAAVLGATVVAQLIVRRRVRANQRMRRGRLVASHIVNFAEQIEGPCPRAIVDLDAFDENVRAMVTVAEGSGKRVRVATKSVRCVDLLVRMLDVVPAGRAAGLMTFSAAETLALARDPRIVAALARHWKPGQHSQLLLAYPVADEASADLLVACQRELMPKQLSVAVMVDDSRQVDVLASAAKRAGIPLSVWIDVDMSLRPLPFAHLGVRRSPLRTPSCVRRMLEKIAGDATTALIVCGLMGYEAQVAGLVDFEDSGVASLCESFARSVVKRLSKRDGHARRQECFTFLRQSPVAHRDALCNGGGSGSLNSTVTDPSVSEVTVGSGALCGHLFDRYLPTEAPPFQPALYFALRVTRQPAANIFTCHGGGWCASGQPGASRLPLLVWPQGDLISMEGAGEVQTPFTVRTPPSNFGVGSVALFRPCKSGELGDTIAAYALVSKHRETVVASTYRGDGLEAWNC</sequence>
<gene>
    <name evidence="2" type="ORF">NDES1114_LOCUS23350</name>
</gene>
<reference evidence="2" key="1">
    <citation type="submission" date="2021-01" db="EMBL/GenBank/DDBJ databases">
        <authorList>
            <person name="Corre E."/>
            <person name="Pelletier E."/>
            <person name="Niang G."/>
            <person name="Scheremetjew M."/>
            <person name="Finn R."/>
            <person name="Kale V."/>
            <person name="Holt S."/>
            <person name="Cochrane G."/>
            <person name="Meng A."/>
            <person name="Brown T."/>
            <person name="Cohen L."/>
        </authorList>
    </citation>
    <scope>NUCLEOTIDE SEQUENCE</scope>
    <source>
        <strain evidence="2">CCAP 1951/1</strain>
    </source>
</reference>
<dbReference type="InterPro" id="IPR001608">
    <property type="entry name" value="Ala_racemase_N"/>
</dbReference>
<dbReference type="EMBL" id="HBGF01034820">
    <property type="protein sequence ID" value="CAD9132671.1"/>
    <property type="molecule type" value="Transcribed_RNA"/>
</dbReference>
<accession>A0A7S1QFD9</accession>
<dbReference type="AlphaFoldDB" id="A0A7S1QFD9"/>
<organism evidence="2">
    <name type="scientific">Neobodo designis</name>
    <name type="common">Flagellated protozoan</name>
    <name type="synonym">Bodo designis</name>
    <dbReference type="NCBI Taxonomy" id="312471"/>
    <lineage>
        <taxon>Eukaryota</taxon>
        <taxon>Discoba</taxon>
        <taxon>Euglenozoa</taxon>
        <taxon>Kinetoplastea</taxon>
        <taxon>Metakinetoplastina</taxon>
        <taxon>Neobodonida</taxon>
        <taxon>Neobodo</taxon>
    </lineage>
</organism>
<evidence type="ECO:0000259" key="1">
    <source>
        <dbReference type="Pfam" id="PF01168"/>
    </source>
</evidence>
<dbReference type="GO" id="GO:0036088">
    <property type="term" value="P:D-serine catabolic process"/>
    <property type="evidence" value="ECO:0007669"/>
    <property type="project" value="TreeGrafter"/>
</dbReference>
<dbReference type="InterPro" id="IPR051466">
    <property type="entry name" value="D-amino_acid_metab_enzyme"/>
</dbReference>
<dbReference type="PANTHER" id="PTHR28004">
    <property type="entry name" value="ZGC:162816-RELATED"/>
    <property type="match status" value="1"/>
</dbReference>
<dbReference type="Pfam" id="PF01168">
    <property type="entry name" value="Ala_racemase_N"/>
    <property type="match status" value="1"/>
</dbReference>
<dbReference type="GO" id="GO:0008721">
    <property type="term" value="F:D-serine ammonia-lyase activity"/>
    <property type="evidence" value="ECO:0007669"/>
    <property type="project" value="TreeGrafter"/>
</dbReference>
<dbReference type="InterPro" id="IPR029066">
    <property type="entry name" value="PLP-binding_barrel"/>
</dbReference>
<name>A0A7S1QFD9_NEODS</name>
<dbReference type="SUPFAM" id="SSF51419">
    <property type="entry name" value="PLP-binding barrel"/>
    <property type="match status" value="1"/>
</dbReference>
<protein>
    <recommendedName>
        <fullName evidence="1">Alanine racemase N-terminal domain-containing protein</fullName>
    </recommendedName>
</protein>
<dbReference type="PANTHER" id="PTHR28004:SF2">
    <property type="entry name" value="D-SERINE DEHYDRATASE"/>
    <property type="match status" value="1"/>
</dbReference>
<dbReference type="Gene3D" id="3.20.20.10">
    <property type="entry name" value="Alanine racemase"/>
    <property type="match status" value="1"/>
</dbReference>